<dbReference type="Pfam" id="PF01920">
    <property type="entry name" value="Prefoldin_2"/>
    <property type="match status" value="1"/>
</dbReference>
<dbReference type="GO" id="GO:0051082">
    <property type="term" value="F:unfolded protein binding"/>
    <property type="evidence" value="ECO:0007669"/>
    <property type="project" value="InterPro"/>
</dbReference>
<dbReference type="InterPro" id="IPR009053">
    <property type="entry name" value="Prefoldin"/>
</dbReference>
<dbReference type="FunFam" id="1.10.287.370:FF:000002">
    <property type="entry name" value="Prefoldin subunit 2"/>
    <property type="match status" value="1"/>
</dbReference>
<dbReference type="GO" id="GO:0016272">
    <property type="term" value="C:prefoldin complex"/>
    <property type="evidence" value="ECO:0007669"/>
    <property type="project" value="InterPro"/>
</dbReference>
<keyword evidence="2" id="KW-0143">Chaperone</keyword>
<keyword evidence="6" id="KW-1185">Reference proteome</keyword>
<dbReference type="InterPro" id="IPR002777">
    <property type="entry name" value="PFD_beta-like"/>
</dbReference>
<protein>
    <submittedName>
        <fullName evidence="5">Prefoldin subunit 2</fullName>
    </submittedName>
</protein>
<keyword evidence="3" id="KW-0175">Coiled coil</keyword>
<dbReference type="GO" id="GO:0006457">
    <property type="term" value="P:protein folding"/>
    <property type="evidence" value="ECO:0007669"/>
    <property type="project" value="InterPro"/>
</dbReference>
<proteinExistence type="inferred from homology"/>
<feature type="region of interest" description="Disordered" evidence="4">
    <location>
        <begin position="1"/>
        <end position="28"/>
    </location>
</feature>
<gene>
    <name evidence="5" type="ORF">GX51_00744</name>
</gene>
<evidence type="ECO:0000313" key="5">
    <source>
        <dbReference type="EMBL" id="PGH09302.1"/>
    </source>
</evidence>
<feature type="coiled-coil region" evidence="3">
    <location>
        <begin position="121"/>
        <end position="148"/>
    </location>
</feature>
<organism evidence="5 6">
    <name type="scientific">Blastomyces parvus</name>
    <dbReference type="NCBI Taxonomy" id="2060905"/>
    <lineage>
        <taxon>Eukaryota</taxon>
        <taxon>Fungi</taxon>
        <taxon>Dikarya</taxon>
        <taxon>Ascomycota</taxon>
        <taxon>Pezizomycotina</taxon>
        <taxon>Eurotiomycetes</taxon>
        <taxon>Eurotiomycetidae</taxon>
        <taxon>Onygenales</taxon>
        <taxon>Ajellomycetaceae</taxon>
        <taxon>Blastomyces</taxon>
    </lineage>
</organism>
<evidence type="ECO:0000256" key="3">
    <source>
        <dbReference type="SAM" id="Coils"/>
    </source>
</evidence>
<feature type="coiled-coil region" evidence="3">
    <location>
        <begin position="50"/>
        <end position="77"/>
    </location>
</feature>
<comment type="similarity">
    <text evidence="1">Belongs to the prefoldin subunit beta family.</text>
</comment>
<dbReference type="SUPFAM" id="SSF46579">
    <property type="entry name" value="Prefoldin"/>
    <property type="match status" value="1"/>
</dbReference>
<sequence length="159" mass="18375">MTICGEPQIQKRKTSPSGPRSSSTRKATYITTHLPYWKTMATQQINPKRQQELQAQYQNYKTTLQQLAQKIGDIEQETEEHKLVIDTLEPLPGDRKCFRMINGVLVERTVKDVIPPLKTNSDGLKQVLDELLKQYKAKQDELDGWKVSGVFFLFFLLSY</sequence>
<accession>A0A2B7XKX6</accession>
<dbReference type="EMBL" id="PDNC01000005">
    <property type="protein sequence ID" value="PGH09302.1"/>
    <property type="molecule type" value="Genomic_DNA"/>
</dbReference>
<dbReference type="OrthoDB" id="29646at2759"/>
<dbReference type="Proteomes" id="UP000224080">
    <property type="component" value="Unassembled WGS sequence"/>
</dbReference>
<dbReference type="AlphaFoldDB" id="A0A2B7XKX6"/>
<name>A0A2B7XKX6_9EURO</name>
<dbReference type="InterPro" id="IPR027235">
    <property type="entry name" value="PFD2"/>
</dbReference>
<evidence type="ECO:0000256" key="4">
    <source>
        <dbReference type="SAM" id="MobiDB-lite"/>
    </source>
</evidence>
<evidence type="ECO:0000256" key="1">
    <source>
        <dbReference type="ARBA" id="ARBA00008045"/>
    </source>
</evidence>
<dbReference type="STRING" id="2060905.A0A2B7XKX6"/>
<comment type="caution">
    <text evidence="5">The sequence shown here is derived from an EMBL/GenBank/DDBJ whole genome shotgun (WGS) entry which is preliminary data.</text>
</comment>
<dbReference type="Gene3D" id="1.10.287.370">
    <property type="match status" value="1"/>
</dbReference>
<dbReference type="PANTHER" id="PTHR13303">
    <property type="entry name" value="PREFOLDIN SUBUNIT 2"/>
    <property type="match status" value="1"/>
</dbReference>
<dbReference type="CDD" id="cd23163">
    <property type="entry name" value="Prefoldin_2"/>
    <property type="match status" value="1"/>
</dbReference>
<evidence type="ECO:0000256" key="2">
    <source>
        <dbReference type="ARBA" id="ARBA00023186"/>
    </source>
</evidence>
<evidence type="ECO:0000313" key="6">
    <source>
        <dbReference type="Proteomes" id="UP000224080"/>
    </source>
</evidence>
<feature type="compositionally biased region" description="Low complexity" evidence="4">
    <location>
        <begin position="15"/>
        <end position="26"/>
    </location>
</feature>
<reference evidence="5 6" key="1">
    <citation type="submission" date="2017-10" db="EMBL/GenBank/DDBJ databases">
        <title>Comparative genomics in systemic dimorphic fungi from Ajellomycetaceae.</title>
        <authorList>
            <person name="Munoz J.F."/>
            <person name="Mcewen J.G."/>
            <person name="Clay O.K."/>
            <person name="Cuomo C.A."/>
        </authorList>
    </citation>
    <scope>NUCLEOTIDE SEQUENCE [LARGE SCALE GENOMIC DNA]</scope>
    <source>
        <strain evidence="5 6">UAMH130</strain>
    </source>
</reference>